<feature type="transmembrane region" description="Helical" evidence="18">
    <location>
        <begin position="269"/>
        <end position="290"/>
    </location>
</feature>
<comment type="function">
    <text evidence="1">Core subunit of the mitochondrial membrane respiratory chain NADH dehydrogenase (Complex I) that is believed to belong to the minimal assembly required for catalysis. Complex I functions in the transfer of electrons from NADH to the respiratory chain. The immediate electron acceptor for the enzyme is believed to be ubiquinone.</text>
</comment>
<protein>
    <recommendedName>
        <fullName evidence="5 18">NADH-ubiquinone oxidoreductase chain 2</fullName>
        <ecNumber evidence="4 18">7.1.1.2</ecNumber>
    </recommendedName>
</protein>
<evidence type="ECO:0000259" key="19">
    <source>
        <dbReference type="Pfam" id="PF00361"/>
    </source>
</evidence>
<feature type="transmembrane region" description="Helical" evidence="18">
    <location>
        <begin position="195"/>
        <end position="218"/>
    </location>
</feature>
<feature type="transmembrane region" description="Helical" evidence="18">
    <location>
        <begin position="92"/>
        <end position="113"/>
    </location>
</feature>
<dbReference type="GO" id="GO:0008137">
    <property type="term" value="F:NADH dehydrogenase (ubiquinone) activity"/>
    <property type="evidence" value="ECO:0007669"/>
    <property type="project" value="UniProtKB-EC"/>
</dbReference>
<feature type="domain" description="NADH:quinone oxidoreductase/Mrp antiporter transmembrane" evidence="19">
    <location>
        <begin position="23"/>
        <end position="285"/>
    </location>
</feature>
<dbReference type="PANTHER" id="PTHR46552:SF1">
    <property type="entry name" value="NADH-UBIQUINONE OXIDOREDUCTASE CHAIN 2"/>
    <property type="match status" value="1"/>
</dbReference>
<evidence type="ECO:0000256" key="2">
    <source>
        <dbReference type="ARBA" id="ARBA00004448"/>
    </source>
</evidence>
<keyword evidence="16 18" id="KW-0472">Membrane</keyword>
<comment type="function">
    <text evidence="18">Core subunit of the mitochondrial membrane respiratory chain NADH dehydrogenase (Complex I) which catalyzes electron transfer from NADH through the respiratory chain, using ubiquinone as an electron acceptor. Essential for the catalytic activity and assembly of complex I.</text>
</comment>
<organism evidence="20">
    <name type="scientific">Bruchinae sp. GENSP01</name>
    <dbReference type="NCBI Taxonomy" id="1205540"/>
    <lineage>
        <taxon>Eukaryota</taxon>
        <taxon>Metazoa</taxon>
        <taxon>Ecdysozoa</taxon>
        <taxon>Arthropoda</taxon>
        <taxon>Hexapoda</taxon>
        <taxon>Insecta</taxon>
        <taxon>Pterygota</taxon>
        <taxon>Neoptera</taxon>
        <taxon>Endopterygota</taxon>
        <taxon>Coleoptera</taxon>
        <taxon>Polyphaga</taxon>
        <taxon>Cucujiformia</taxon>
        <taxon>Chrysomeloidea</taxon>
        <taxon>Chrysomelidae</taxon>
        <taxon>Bruchinae</taxon>
    </lineage>
</organism>
<evidence type="ECO:0000256" key="7">
    <source>
        <dbReference type="ARBA" id="ARBA00022660"/>
    </source>
</evidence>
<comment type="subcellular location">
    <subcellularLocation>
        <location evidence="2 18">Mitochondrion inner membrane</location>
        <topology evidence="2 18">Multi-pass membrane protein</topology>
    </subcellularLocation>
</comment>
<evidence type="ECO:0000256" key="4">
    <source>
        <dbReference type="ARBA" id="ARBA00012944"/>
    </source>
</evidence>
<dbReference type="Pfam" id="PF00361">
    <property type="entry name" value="Proton_antipo_M"/>
    <property type="match status" value="1"/>
</dbReference>
<evidence type="ECO:0000313" key="20">
    <source>
        <dbReference type="EMBL" id="ALO77366.1"/>
    </source>
</evidence>
<keyword evidence="14 18" id="KW-0830">Ubiquinone</keyword>
<evidence type="ECO:0000256" key="10">
    <source>
        <dbReference type="ARBA" id="ARBA00022967"/>
    </source>
</evidence>
<geneLocation type="mitochondrion" evidence="20"/>
<evidence type="ECO:0000256" key="13">
    <source>
        <dbReference type="ARBA" id="ARBA00023027"/>
    </source>
</evidence>
<keyword evidence="6" id="KW-0813">Transport</keyword>
<evidence type="ECO:0000256" key="8">
    <source>
        <dbReference type="ARBA" id="ARBA00022692"/>
    </source>
</evidence>
<dbReference type="AlphaFoldDB" id="A0A0S2MRP3"/>
<dbReference type="PANTHER" id="PTHR46552">
    <property type="entry name" value="NADH-UBIQUINONE OXIDOREDUCTASE CHAIN 2"/>
    <property type="match status" value="1"/>
</dbReference>
<dbReference type="InterPro" id="IPR001750">
    <property type="entry name" value="ND/Mrp_TM"/>
</dbReference>
<feature type="transmembrane region" description="Helical" evidence="18">
    <location>
        <begin position="238"/>
        <end position="257"/>
    </location>
</feature>
<keyword evidence="13 18" id="KW-0520">NAD</keyword>
<evidence type="ECO:0000256" key="11">
    <source>
        <dbReference type="ARBA" id="ARBA00022982"/>
    </source>
</evidence>
<evidence type="ECO:0000256" key="15">
    <source>
        <dbReference type="ARBA" id="ARBA00023128"/>
    </source>
</evidence>
<keyword evidence="15 18" id="KW-0496">Mitochondrion</keyword>
<sequence length="337" mass="38960">MMKFYKILFFNALILGTLITISSYSWFSMWLGLEINLLSILPLMAKSKNVYPSEAAMKYFITQALASLILLFTIIMSMNFKEFIPQNSPSMLMMVLNSSLFLKMGAAPFHAWFPEVMEGLNWGNCLLMLTWQKIAPMVILMSNLNMTMFLSWIIVISSIVGGLMGLNQVSLRKILAYSSINHIAWMLSSMMNFKLIWIFYFIIYSVITMNLVAIFWYFNIFFTNQLFLIFNSNKLLSFLFTMNFLSLGGLPPFLGFLPKWLTVNNLIDNQFYILALILIVLTLITLYFYVRLTFAAFLLTKVEMTSKIQVNNKFSMIFLNILALSSLLICTFMLNFL</sequence>
<dbReference type="InterPro" id="IPR003917">
    <property type="entry name" value="NADH_UbQ_OxRdtase_chain2"/>
</dbReference>
<proteinExistence type="inferred from homology"/>
<dbReference type="EMBL" id="JX412832">
    <property type="protein sequence ID" value="ALO77366.1"/>
    <property type="molecule type" value="Genomic_DNA"/>
</dbReference>
<evidence type="ECO:0000256" key="3">
    <source>
        <dbReference type="ARBA" id="ARBA00007012"/>
    </source>
</evidence>
<name>A0A0S2MRP3_9CUCU</name>
<evidence type="ECO:0000256" key="12">
    <source>
        <dbReference type="ARBA" id="ARBA00022989"/>
    </source>
</evidence>
<evidence type="ECO:0000256" key="16">
    <source>
        <dbReference type="ARBA" id="ARBA00023136"/>
    </source>
</evidence>
<dbReference type="InterPro" id="IPR050175">
    <property type="entry name" value="Complex_I_Subunit_2"/>
</dbReference>
<dbReference type="PRINTS" id="PR01436">
    <property type="entry name" value="NADHDHGNASE2"/>
</dbReference>
<keyword evidence="12 18" id="KW-1133">Transmembrane helix</keyword>
<evidence type="ECO:0000256" key="1">
    <source>
        <dbReference type="ARBA" id="ARBA00003257"/>
    </source>
</evidence>
<evidence type="ECO:0000256" key="18">
    <source>
        <dbReference type="RuleBase" id="RU003403"/>
    </source>
</evidence>
<feature type="transmembrane region" description="Helical" evidence="18">
    <location>
        <begin position="7"/>
        <end position="27"/>
    </location>
</feature>
<keyword evidence="10 18" id="KW-1278">Translocase</keyword>
<keyword evidence="8 18" id="KW-0812">Transmembrane</keyword>
<evidence type="ECO:0000256" key="17">
    <source>
        <dbReference type="ARBA" id="ARBA00049551"/>
    </source>
</evidence>
<comment type="catalytic activity">
    <reaction evidence="17 18">
        <text>a ubiquinone + NADH + 5 H(+)(in) = a ubiquinol + NAD(+) + 4 H(+)(out)</text>
        <dbReference type="Rhea" id="RHEA:29091"/>
        <dbReference type="Rhea" id="RHEA-COMP:9565"/>
        <dbReference type="Rhea" id="RHEA-COMP:9566"/>
        <dbReference type="ChEBI" id="CHEBI:15378"/>
        <dbReference type="ChEBI" id="CHEBI:16389"/>
        <dbReference type="ChEBI" id="CHEBI:17976"/>
        <dbReference type="ChEBI" id="CHEBI:57540"/>
        <dbReference type="ChEBI" id="CHEBI:57945"/>
        <dbReference type="EC" id="7.1.1.2"/>
    </reaction>
</comment>
<reference evidence="20" key="1">
    <citation type="submission" date="2012-06" db="EMBL/GenBank/DDBJ databases">
        <title>Mitogenomics of the Coleoptera under dense taxon sampling.</title>
        <authorList>
            <person name="Timmermans M.J.T.N."/>
            <person name="Lim J."/>
            <person name="Dodsworth S."/>
            <person name="Haran J."/>
            <person name="Ahrens D."/>
            <person name="Bocak L."/>
            <person name="London A."/>
            <person name="Culverwell L."/>
            <person name="Vogler A.P."/>
        </authorList>
    </citation>
    <scope>NUCLEOTIDE SEQUENCE</scope>
</reference>
<dbReference type="GO" id="GO:0006120">
    <property type="term" value="P:mitochondrial electron transport, NADH to ubiquinone"/>
    <property type="evidence" value="ECO:0007669"/>
    <property type="project" value="InterPro"/>
</dbReference>
<evidence type="ECO:0000256" key="9">
    <source>
        <dbReference type="ARBA" id="ARBA00022792"/>
    </source>
</evidence>
<dbReference type="GO" id="GO:0005743">
    <property type="term" value="C:mitochondrial inner membrane"/>
    <property type="evidence" value="ECO:0007669"/>
    <property type="project" value="UniProtKB-SubCell"/>
</dbReference>
<dbReference type="EC" id="7.1.1.2" evidence="4 18"/>
<evidence type="ECO:0000256" key="6">
    <source>
        <dbReference type="ARBA" id="ARBA00022448"/>
    </source>
</evidence>
<gene>
    <name evidence="20" type="primary">nad2</name>
</gene>
<accession>A0A0S2MRP3</accession>
<feature type="transmembrane region" description="Helical" evidence="18">
    <location>
        <begin position="314"/>
        <end position="336"/>
    </location>
</feature>
<evidence type="ECO:0000256" key="5">
    <source>
        <dbReference type="ARBA" id="ARBA00021008"/>
    </source>
</evidence>
<evidence type="ECO:0000256" key="14">
    <source>
        <dbReference type="ARBA" id="ARBA00023075"/>
    </source>
</evidence>
<keyword evidence="7 18" id="KW-0679">Respiratory chain</keyword>
<keyword evidence="11 18" id="KW-0249">Electron transport</keyword>
<keyword evidence="9 18" id="KW-0999">Mitochondrion inner membrane</keyword>
<feature type="transmembrane region" description="Helical" evidence="18">
    <location>
        <begin position="59"/>
        <end position="80"/>
    </location>
</feature>
<comment type="similarity">
    <text evidence="3 18">Belongs to the complex I subunit 2 family.</text>
</comment>